<comment type="caution">
    <text evidence="2">The sequence shown here is derived from an EMBL/GenBank/DDBJ whole genome shotgun (WGS) entry which is preliminary data.</text>
</comment>
<feature type="compositionally biased region" description="Basic and acidic residues" evidence="1">
    <location>
        <begin position="34"/>
        <end position="62"/>
    </location>
</feature>
<evidence type="ECO:0000313" key="2">
    <source>
        <dbReference type="EMBL" id="TQD82057.1"/>
    </source>
</evidence>
<evidence type="ECO:0000256" key="1">
    <source>
        <dbReference type="SAM" id="MobiDB-lite"/>
    </source>
</evidence>
<dbReference type="Proteomes" id="UP000315295">
    <property type="component" value="Unassembled WGS sequence"/>
</dbReference>
<accession>A0A540L6F1</accession>
<keyword evidence="3" id="KW-1185">Reference proteome</keyword>
<proteinExistence type="predicted"/>
<organism evidence="2 3">
    <name type="scientific">Malus baccata</name>
    <name type="common">Siberian crab apple</name>
    <name type="synonym">Pyrus baccata</name>
    <dbReference type="NCBI Taxonomy" id="106549"/>
    <lineage>
        <taxon>Eukaryota</taxon>
        <taxon>Viridiplantae</taxon>
        <taxon>Streptophyta</taxon>
        <taxon>Embryophyta</taxon>
        <taxon>Tracheophyta</taxon>
        <taxon>Spermatophyta</taxon>
        <taxon>Magnoliopsida</taxon>
        <taxon>eudicotyledons</taxon>
        <taxon>Gunneridae</taxon>
        <taxon>Pentapetalae</taxon>
        <taxon>rosids</taxon>
        <taxon>fabids</taxon>
        <taxon>Rosales</taxon>
        <taxon>Rosaceae</taxon>
        <taxon>Amygdaloideae</taxon>
        <taxon>Maleae</taxon>
        <taxon>Malus</taxon>
    </lineage>
</organism>
<dbReference type="EMBL" id="VIEB01000741">
    <property type="protein sequence ID" value="TQD82057.1"/>
    <property type="molecule type" value="Genomic_DNA"/>
</dbReference>
<gene>
    <name evidence="2" type="ORF">C1H46_032407</name>
</gene>
<name>A0A540L6F1_MALBA</name>
<reference evidence="2 3" key="1">
    <citation type="journal article" date="2019" name="G3 (Bethesda)">
        <title>Sequencing of a Wild Apple (Malus baccata) Genome Unravels the Differences Between Cultivated and Wild Apple Species Regarding Disease Resistance and Cold Tolerance.</title>
        <authorList>
            <person name="Chen X."/>
        </authorList>
    </citation>
    <scope>NUCLEOTIDE SEQUENCE [LARGE SCALE GENOMIC DNA]</scope>
    <source>
        <strain evidence="3">cv. Shandingzi</strain>
        <tissue evidence="2">Leaves</tissue>
    </source>
</reference>
<feature type="region of interest" description="Disordered" evidence="1">
    <location>
        <begin position="15"/>
        <end position="70"/>
    </location>
</feature>
<dbReference type="AlphaFoldDB" id="A0A540L6F1"/>
<feature type="compositionally biased region" description="Gly residues" evidence="1">
    <location>
        <begin position="15"/>
        <end position="28"/>
    </location>
</feature>
<evidence type="ECO:0000313" key="3">
    <source>
        <dbReference type="Proteomes" id="UP000315295"/>
    </source>
</evidence>
<sequence>MEEERRRWGGEGRLGMEGWVRLGGGGEGRTSASGKRDGGGRPHPIERKGRRERERVVEEGWGHGEGVGGY</sequence>
<protein>
    <submittedName>
        <fullName evidence="2">Uncharacterized protein</fullName>
    </submittedName>
</protein>